<evidence type="ECO:0000256" key="2">
    <source>
        <dbReference type="ARBA" id="ARBA00022448"/>
    </source>
</evidence>
<dbReference type="GO" id="GO:0046933">
    <property type="term" value="F:proton-transporting ATP synthase activity, rotational mechanism"/>
    <property type="evidence" value="ECO:0007669"/>
    <property type="project" value="UniProtKB-UniRule"/>
</dbReference>
<dbReference type="GO" id="GO:0046961">
    <property type="term" value="F:proton-transporting ATPase activity, rotational mechanism"/>
    <property type="evidence" value="ECO:0007669"/>
    <property type="project" value="TreeGrafter"/>
</dbReference>
<keyword evidence="17" id="KW-0175">Coiled coil</keyword>
<comment type="similarity">
    <text evidence="1 15 16">Belongs to the ATPase B chain family.</text>
</comment>
<evidence type="ECO:0000256" key="11">
    <source>
        <dbReference type="ARBA" id="ARBA00025198"/>
    </source>
</evidence>
<dbReference type="RefSeq" id="WP_126539424.1">
    <property type="nucleotide sequence ID" value="NZ_AP018560.1"/>
</dbReference>
<feature type="coiled-coil region" evidence="17">
    <location>
        <begin position="47"/>
        <end position="82"/>
    </location>
</feature>
<evidence type="ECO:0000256" key="7">
    <source>
        <dbReference type="ARBA" id="ARBA00022989"/>
    </source>
</evidence>
<comment type="function">
    <text evidence="12">Component of the F(0) channel, it forms part of the peripheral stalk, linking F(1) to F(0). The b'-subunit is a diverged and duplicated form of b found in plants and photosynthetic bacteria.</text>
</comment>
<evidence type="ECO:0000256" key="6">
    <source>
        <dbReference type="ARBA" id="ARBA00022781"/>
    </source>
</evidence>
<comment type="subunit">
    <text evidence="13">F-type ATPases have 2 components, F(1) - the catalytic core - and F(0) - the membrane proton channel. F(1) has five subunits: alpha(3), beta(3), gamma(1), delta(1), epsilon(1). F(0) has four main subunits: a(1), b(2) and c(10-14). The alpha and beta chains form an alternating ring which encloses part of the gamma chain. F(1) is attached to F(0) by a central stalk formed by the gamma and epsilon chains, while a peripheral stalk is formed by the delta and b chains.</text>
</comment>
<accession>A0A2Z6E8E1</accession>
<evidence type="ECO:0000256" key="15">
    <source>
        <dbReference type="HAMAP-Rule" id="MF_01398"/>
    </source>
</evidence>
<dbReference type="Pfam" id="PF00430">
    <property type="entry name" value="ATP-synt_B"/>
    <property type="match status" value="1"/>
</dbReference>
<dbReference type="InterPro" id="IPR050059">
    <property type="entry name" value="ATP_synthase_B_chain"/>
</dbReference>
<evidence type="ECO:0000256" key="3">
    <source>
        <dbReference type="ARBA" id="ARBA00022475"/>
    </source>
</evidence>
<evidence type="ECO:0000256" key="9">
    <source>
        <dbReference type="ARBA" id="ARBA00023136"/>
    </source>
</evidence>
<dbReference type="NCBIfam" id="NF004411">
    <property type="entry name" value="PRK05759.1-2"/>
    <property type="match status" value="1"/>
</dbReference>
<dbReference type="InterPro" id="IPR028987">
    <property type="entry name" value="ATP_synth_B-like_membr_sf"/>
</dbReference>
<dbReference type="EMBL" id="AP018560">
    <property type="protein sequence ID" value="BBD81001.1"/>
    <property type="molecule type" value="Genomic_DNA"/>
</dbReference>
<protein>
    <recommendedName>
        <fullName evidence="15">ATP synthase subunit b</fullName>
    </recommendedName>
    <alternativeName>
        <fullName evidence="15">ATP synthase F(0) sector subunit b</fullName>
    </alternativeName>
    <alternativeName>
        <fullName evidence="15">ATPase subunit I</fullName>
    </alternativeName>
    <alternativeName>
        <fullName evidence="15">F-type ATPase subunit b</fullName>
        <shortName evidence="15">F-ATPase subunit b</shortName>
    </alternativeName>
</protein>
<dbReference type="Proteomes" id="UP000270530">
    <property type="component" value="Chromosome"/>
</dbReference>
<dbReference type="AlphaFoldDB" id="A0A2Z6E8E1"/>
<dbReference type="GO" id="GO:0005886">
    <property type="term" value="C:plasma membrane"/>
    <property type="evidence" value="ECO:0007669"/>
    <property type="project" value="UniProtKB-SubCell"/>
</dbReference>
<keyword evidence="8 15" id="KW-0406">Ion transport</keyword>
<keyword evidence="5 15" id="KW-0812">Transmembrane</keyword>
<dbReference type="SUPFAM" id="SSF81573">
    <property type="entry name" value="F1F0 ATP synthase subunit B, membrane domain"/>
    <property type="match status" value="1"/>
</dbReference>
<dbReference type="PANTHER" id="PTHR33445">
    <property type="entry name" value="ATP SYNTHASE SUBUNIT B', CHLOROPLASTIC"/>
    <property type="match status" value="1"/>
</dbReference>
<keyword evidence="6 15" id="KW-0375">Hydrogen ion transport</keyword>
<keyword evidence="10 15" id="KW-0066">ATP synthesis</keyword>
<keyword evidence="9 15" id="KW-0472">Membrane</keyword>
<keyword evidence="4 15" id="KW-0138">CF(0)</keyword>
<evidence type="ECO:0000256" key="12">
    <source>
        <dbReference type="ARBA" id="ARBA00025614"/>
    </source>
</evidence>
<keyword evidence="19" id="KW-1185">Reference proteome</keyword>
<dbReference type="InterPro" id="IPR005864">
    <property type="entry name" value="ATP_synth_F0_bsu_bac"/>
</dbReference>
<dbReference type="CDD" id="cd06503">
    <property type="entry name" value="ATP-synt_Fo_b"/>
    <property type="match status" value="1"/>
</dbReference>
<evidence type="ECO:0000256" key="5">
    <source>
        <dbReference type="ARBA" id="ARBA00022692"/>
    </source>
</evidence>
<dbReference type="GO" id="GO:0012505">
    <property type="term" value="C:endomembrane system"/>
    <property type="evidence" value="ECO:0007669"/>
    <property type="project" value="UniProtKB-SubCell"/>
</dbReference>
<proteinExistence type="inferred from homology"/>
<evidence type="ECO:0000256" key="13">
    <source>
        <dbReference type="ARBA" id="ARBA00026054"/>
    </source>
</evidence>
<organism evidence="18 19">
    <name type="scientific">Aerosticca soli</name>
    <dbReference type="NCBI Taxonomy" id="2010829"/>
    <lineage>
        <taxon>Bacteria</taxon>
        <taxon>Pseudomonadati</taxon>
        <taxon>Pseudomonadota</taxon>
        <taxon>Gammaproteobacteria</taxon>
        <taxon>Lysobacterales</taxon>
        <taxon>Rhodanobacteraceae</taxon>
        <taxon>Aerosticca</taxon>
    </lineage>
</organism>
<evidence type="ECO:0000313" key="19">
    <source>
        <dbReference type="Proteomes" id="UP000270530"/>
    </source>
</evidence>
<gene>
    <name evidence="15" type="primary">atpF</name>
    <name evidence="18" type="ORF">ALSL_2376</name>
</gene>
<feature type="transmembrane region" description="Helical" evidence="15">
    <location>
        <begin position="6"/>
        <end position="26"/>
    </location>
</feature>
<evidence type="ECO:0000256" key="1">
    <source>
        <dbReference type="ARBA" id="ARBA00005513"/>
    </source>
</evidence>
<name>A0A2Z6E8E1_9GAMM</name>
<sequence length="156" mass="17296">MNIDLTFFGQLVSFAILVWFTTRYIWPPINRAIEERQKKVAEGLAAAEKARAELKDADARVAEEIRHARQQAAEIIERAQAQANGMIEAARAEATAESERIKAAAAAEVASMQQQAREELRAWVARLAVQGAEKIVQREIDANAHKAMLDQLVSGM</sequence>
<dbReference type="NCBIfam" id="TIGR01144">
    <property type="entry name" value="ATP_synt_b"/>
    <property type="match status" value="1"/>
</dbReference>
<dbReference type="InterPro" id="IPR002146">
    <property type="entry name" value="ATP_synth_b/b'su_bac/chlpt"/>
</dbReference>
<evidence type="ECO:0000256" key="17">
    <source>
        <dbReference type="SAM" id="Coils"/>
    </source>
</evidence>
<comment type="subcellular location">
    <subcellularLocation>
        <location evidence="15">Cell membrane</location>
        <topology evidence="15">Single-pass membrane protein</topology>
    </subcellularLocation>
    <subcellularLocation>
        <location evidence="14">Endomembrane system</location>
        <topology evidence="14">Single-pass membrane protein</topology>
    </subcellularLocation>
</comment>
<keyword evidence="2 15" id="KW-0813">Transport</keyword>
<reference evidence="19" key="1">
    <citation type="submission" date="2018-04" db="EMBL/GenBank/DDBJ databases">
        <authorList>
            <person name="Watanabe M."/>
            <person name="Kojima H."/>
        </authorList>
    </citation>
    <scope>NUCLEOTIDE SEQUENCE [LARGE SCALE GENOMIC DNA]</scope>
    <source>
        <strain evidence="19">Dysh456</strain>
    </source>
</reference>
<dbReference type="OrthoDB" id="9788020at2"/>
<dbReference type="GO" id="GO:0045259">
    <property type="term" value="C:proton-transporting ATP synthase complex"/>
    <property type="evidence" value="ECO:0007669"/>
    <property type="project" value="UniProtKB-KW"/>
</dbReference>
<keyword evidence="3 15" id="KW-1003">Cell membrane</keyword>
<keyword evidence="7 15" id="KW-1133">Transmembrane helix</keyword>
<dbReference type="Gene3D" id="6.10.250.1580">
    <property type="match status" value="1"/>
</dbReference>
<evidence type="ECO:0000256" key="8">
    <source>
        <dbReference type="ARBA" id="ARBA00023065"/>
    </source>
</evidence>
<dbReference type="KEGG" id="rbd:ALSL_2376"/>
<evidence type="ECO:0000256" key="4">
    <source>
        <dbReference type="ARBA" id="ARBA00022547"/>
    </source>
</evidence>
<evidence type="ECO:0000256" key="16">
    <source>
        <dbReference type="RuleBase" id="RU003848"/>
    </source>
</evidence>
<evidence type="ECO:0000256" key="10">
    <source>
        <dbReference type="ARBA" id="ARBA00023310"/>
    </source>
</evidence>
<comment type="function">
    <text evidence="11 15">F(1)F(0) ATP synthase produces ATP from ADP in the presence of a proton or sodium gradient. F-type ATPases consist of two structural domains, F(1) containing the extramembraneous catalytic core and F(0) containing the membrane proton channel, linked together by a central stalk and a peripheral stalk. During catalysis, ATP synthesis in the catalytic domain of F(1) is coupled via a rotary mechanism of the central stalk subunits to proton translocation.</text>
</comment>
<comment type="subunit">
    <text evidence="15">F-type ATPases have 2 components, F(1) - the catalytic core - and F(0) - the membrane proton channel. F(1) has five subunits: alpha(3), beta(3), gamma(1), delta(1), epsilon(1). F(0) has three main subunits: a(1), b(2) and c(10-14). The alpha and beta chains form an alternating ring which encloses part of the gamma chain. F(1) is attached to F(0) by a central stalk formed by the gamma and epsilon chains, while a peripheral stalk is formed by the delta and b chains.</text>
</comment>
<dbReference type="PANTHER" id="PTHR33445:SF1">
    <property type="entry name" value="ATP SYNTHASE SUBUNIT B"/>
    <property type="match status" value="1"/>
</dbReference>
<reference evidence="19" key="2">
    <citation type="submission" date="2018-06" db="EMBL/GenBank/DDBJ databases">
        <title>Genome sequence of Rhodanobacteraceae bacterium strain Dysh456.</title>
        <authorList>
            <person name="Fukui M."/>
        </authorList>
    </citation>
    <scope>NUCLEOTIDE SEQUENCE [LARGE SCALE GENOMIC DNA]</scope>
    <source>
        <strain evidence="19">Dysh456</strain>
    </source>
</reference>
<dbReference type="HAMAP" id="MF_01398">
    <property type="entry name" value="ATP_synth_b_bprime"/>
    <property type="match status" value="1"/>
</dbReference>
<evidence type="ECO:0000313" key="18">
    <source>
        <dbReference type="EMBL" id="BBD81001.1"/>
    </source>
</evidence>
<evidence type="ECO:0000256" key="14">
    <source>
        <dbReference type="ARBA" id="ARBA00037847"/>
    </source>
</evidence>